<feature type="transmembrane region" description="Helical" evidence="15">
    <location>
        <begin position="148"/>
        <end position="169"/>
    </location>
</feature>
<dbReference type="Gene3D" id="1.10.238.10">
    <property type="entry name" value="EF-hand"/>
    <property type="match status" value="1"/>
</dbReference>
<evidence type="ECO:0000256" key="15">
    <source>
        <dbReference type="SAM" id="Phobius"/>
    </source>
</evidence>
<keyword evidence="6" id="KW-0106">Calcium</keyword>
<keyword evidence="11" id="KW-0325">Glycoprotein</keyword>
<evidence type="ECO:0000256" key="14">
    <source>
        <dbReference type="SAM" id="MobiDB-lite"/>
    </source>
</evidence>
<feature type="transmembrane region" description="Helical" evidence="15">
    <location>
        <begin position="386"/>
        <end position="405"/>
    </location>
</feature>
<keyword evidence="3" id="KW-0109">Calcium transport</keyword>
<feature type="transmembrane region" description="Helical" evidence="15">
    <location>
        <begin position="243"/>
        <end position="263"/>
    </location>
</feature>
<evidence type="ECO:0000256" key="9">
    <source>
        <dbReference type="ARBA" id="ARBA00023065"/>
    </source>
</evidence>
<evidence type="ECO:0000256" key="12">
    <source>
        <dbReference type="ARBA" id="ARBA00023303"/>
    </source>
</evidence>
<keyword evidence="5 15" id="KW-0812">Transmembrane</keyword>
<keyword evidence="19" id="KW-1185">Reference proteome</keyword>
<evidence type="ECO:0000256" key="8">
    <source>
        <dbReference type="ARBA" id="ARBA00022989"/>
    </source>
</evidence>
<evidence type="ECO:0000256" key="2">
    <source>
        <dbReference type="ARBA" id="ARBA00022448"/>
    </source>
</evidence>
<evidence type="ECO:0000313" key="18">
    <source>
        <dbReference type="EMBL" id="CAK9101217.1"/>
    </source>
</evidence>
<keyword evidence="13" id="KW-0175">Coiled coil</keyword>
<dbReference type="Proteomes" id="UP001642484">
    <property type="component" value="Unassembled WGS sequence"/>
</dbReference>
<accession>A0ABP0RLE7</accession>
<evidence type="ECO:0000259" key="16">
    <source>
        <dbReference type="Pfam" id="PF00520"/>
    </source>
</evidence>
<dbReference type="Gene3D" id="1.20.120.350">
    <property type="entry name" value="Voltage-gated potassium channels. Chain C"/>
    <property type="match status" value="2"/>
</dbReference>
<evidence type="ECO:0000256" key="3">
    <source>
        <dbReference type="ARBA" id="ARBA00022568"/>
    </source>
</evidence>
<evidence type="ECO:0000313" key="17">
    <source>
        <dbReference type="EMBL" id="CAK9101109.1"/>
    </source>
</evidence>
<dbReference type="Gene3D" id="1.10.287.70">
    <property type="match status" value="1"/>
</dbReference>
<gene>
    <name evidence="17" type="ORF">CCMP2556_LOCUS47698</name>
    <name evidence="18" type="ORF">CCMP2556_LOCUS47741</name>
</gene>
<comment type="caution">
    <text evidence="17">The sequence shown here is derived from an EMBL/GenBank/DDBJ whole genome shotgun (WGS) entry which is preliminary data.</text>
</comment>
<evidence type="ECO:0000256" key="11">
    <source>
        <dbReference type="ARBA" id="ARBA00023180"/>
    </source>
</evidence>
<feature type="transmembrane region" description="Helical" evidence="15">
    <location>
        <begin position="307"/>
        <end position="325"/>
    </location>
</feature>
<feature type="transmembrane region" description="Helical" evidence="15">
    <location>
        <begin position="117"/>
        <end position="136"/>
    </location>
</feature>
<keyword evidence="8 15" id="KW-1133">Transmembrane helix</keyword>
<keyword evidence="9" id="KW-0406">Ion transport</keyword>
<evidence type="ECO:0000256" key="4">
    <source>
        <dbReference type="ARBA" id="ARBA00022673"/>
    </source>
</evidence>
<feature type="compositionally biased region" description="Basic residues" evidence="14">
    <location>
        <begin position="626"/>
        <end position="636"/>
    </location>
</feature>
<keyword evidence="4" id="KW-0107">Calcium channel</keyword>
<dbReference type="PANTHER" id="PTHR45628">
    <property type="entry name" value="VOLTAGE-DEPENDENT CALCIUM CHANNEL TYPE A SUBUNIT ALPHA-1"/>
    <property type="match status" value="1"/>
</dbReference>
<name>A0ABP0RLE7_9DINO</name>
<evidence type="ECO:0000256" key="6">
    <source>
        <dbReference type="ARBA" id="ARBA00022837"/>
    </source>
</evidence>
<feature type="transmembrane region" description="Helical" evidence="15">
    <location>
        <begin position="269"/>
        <end position="287"/>
    </location>
</feature>
<organism evidence="17 19">
    <name type="scientific">Durusdinium trenchii</name>
    <dbReference type="NCBI Taxonomy" id="1381693"/>
    <lineage>
        <taxon>Eukaryota</taxon>
        <taxon>Sar</taxon>
        <taxon>Alveolata</taxon>
        <taxon>Dinophyceae</taxon>
        <taxon>Suessiales</taxon>
        <taxon>Symbiodiniaceae</taxon>
        <taxon>Durusdinium</taxon>
    </lineage>
</organism>
<evidence type="ECO:0000313" key="19">
    <source>
        <dbReference type="Proteomes" id="UP001642484"/>
    </source>
</evidence>
<dbReference type="EMBL" id="CAXAMN010026195">
    <property type="protein sequence ID" value="CAK9101217.1"/>
    <property type="molecule type" value="Genomic_DNA"/>
</dbReference>
<dbReference type="Pfam" id="PF00520">
    <property type="entry name" value="Ion_trans"/>
    <property type="match status" value="2"/>
</dbReference>
<dbReference type="InterPro" id="IPR005821">
    <property type="entry name" value="Ion_trans_dom"/>
</dbReference>
<evidence type="ECO:0000256" key="13">
    <source>
        <dbReference type="SAM" id="Coils"/>
    </source>
</evidence>
<dbReference type="PANTHER" id="PTHR45628:SF7">
    <property type="entry name" value="VOLTAGE-DEPENDENT CALCIUM CHANNEL TYPE A SUBUNIT ALPHA-1"/>
    <property type="match status" value="1"/>
</dbReference>
<evidence type="ECO:0000256" key="1">
    <source>
        <dbReference type="ARBA" id="ARBA00004141"/>
    </source>
</evidence>
<protein>
    <recommendedName>
        <fullName evidence="16">Ion transport domain-containing protein</fullName>
    </recommendedName>
</protein>
<keyword evidence="7" id="KW-0851">Voltage-gated channel</keyword>
<keyword evidence="10 15" id="KW-0472">Membrane</keyword>
<keyword evidence="12" id="KW-0407">Ion channel</keyword>
<keyword evidence="2" id="KW-0813">Transport</keyword>
<proteinExistence type="predicted"/>
<feature type="domain" description="Ion transport" evidence="16">
    <location>
        <begin position="117"/>
        <end position="232"/>
    </location>
</feature>
<dbReference type="InterPro" id="IPR027359">
    <property type="entry name" value="Volt_channel_dom_sf"/>
</dbReference>
<feature type="domain" description="Ion transport" evidence="16">
    <location>
        <begin position="241"/>
        <end position="485"/>
    </location>
</feature>
<feature type="transmembrane region" description="Helical" evidence="15">
    <location>
        <begin position="181"/>
        <end position="204"/>
    </location>
</feature>
<sequence length="645" mass="74733">MAQMLPTFNKEMKAMQKTLGWGLQHEHGRIHHHSPVRASTRDVHQRITEIKAQLEEKERRLQEVEEFYDMRKLEVTKKIAREDDKVAMLERRVGLYKNSQKFRNNKRCEFLQFVEKPWFDGVVALVILLNLLMVAMELLSNGDKDRDFFWWDVGILGFYLCEFIARLLLHKEALLCGAFEHVWPYWIDLFIVVAGSGELLLGLLELKTRMGVWASILQAFRVVRVVKLVRLLKDTTWAEESPFQFFIMGVILCNAVLIGAQMNHGDLEILTLLDNFMLSIFCFEILVRIRNSGCRFFCPRRSLIAFYNWLDFTIVLLGAVEQWLLPLSLHFLHATGLTQERLKVNRTTTNLLRLLRLLRLMRLLRLIRDIPPLHTLAVGILESLQGMTWVFLLALLVLYSCGIMCTQLIGHRLLVGEDCPQAVVDIFPHVGESMFVLFKVMNADAQVLDPLFEYMQISKMITAYFMILANWAILAILTAVVSENLINACAQHRKEQEDEKQIRNREKLTQIFEDMDESGSGDRNGKLSKSEFEAKIRTERHKLEESLIEAHIPSDVEHLRELFELRSKQPASDKEPQIELEDFVDCLHFQSKEVSQRTLMRMEGRIKSLQNLVFTLMGEEVDSPKRHGTSPRARARRGADSPGTL</sequence>
<evidence type="ECO:0000256" key="5">
    <source>
        <dbReference type="ARBA" id="ARBA00022692"/>
    </source>
</evidence>
<feature type="region of interest" description="Disordered" evidence="14">
    <location>
        <begin position="620"/>
        <end position="645"/>
    </location>
</feature>
<feature type="transmembrane region" description="Helical" evidence="15">
    <location>
        <begin position="461"/>
        <end position="481"/>
    </location>
</feature>
<feature type="coiled-coil region" evidence="13">
    <location>
        <begin position="40"/>
        <end position="67"/>
    </location>
</feature>
<evidence type="ECO:0000256" key="7">
    <source>
        <dbReference type="ARBA" id="ARBA00022882"/>
    </source>
</evidence>
<reference evidence="17 19" key="1">
    <citation type="submission" date="2024-02" db="EMBL/GenBank/DDBJ databases">
        <authorList>
            <person name="Chen Y."/>
            <person name="Shah S."/>
            <person name="Dougan E. K."/>
            <person name="Thang M."/>
            <person name="Chan C."/>
        </authorList>
    </citation>
    <scope>NUCLEOTIDE SEQUENCE [LARGE SCALE GENOMIC DNA]</scope>
</reference>
<dbReference type="EMBL" id="CAXAMN010026173">
    <property type="protein sequence ID" value="CAK9101109.1"/>
    <property type="molecule type" value="Genomic_DNA"/>
</dbReference>
<comment type="subcellular location">
    <subcellularLocation>
        <location evidence="1">Membrane</location>
        <topology evidence="1">Multi-pass membrane protein</topology>
    </subcellularLocation>
</comment>
<dbReference type="InterPro" id="IPR050599">
    <property type="entry name" value="VDCC_alpha-1_subunit"/>
</dbReference>
<evidence type="ECO:0000256" key="10">
    <source>
        <dbReference type="ARBA" id="ARBA00023136"/>
    </source>
</evidence>
<dbReference type="SUPFAM" id="SSF81324">
    <property type="entry name" value="Voltage-gated potassium channels"/>
    <property type="match status" value="2"/>
</dbReference>